<evidence type="ECO:0000259" key="1">
    <source>
        <dbReference type="Pfam" id="PF03781"/>
    </source>
</evidence>
<organism evidence="2 3">
    <name type="scientific">Anaerobaca lacustris</name>
    <dbReference type="NCBI Taxonomy" id="3044600"/>
    <lineage>
        <taxon>Bacteria</taxon>
        <taxon>Pseudomonadati</taxon>
        <taxon>Planctomycetota</taxon>
        <taxon>Phycisphaerae</taxon>
        <taxon>Sedimentisphaerales</taxon>
        <taxon>Anaerobacaceae</taxon>
        <taxon>Anaerobaca</taxon>
    </lineage>
</organism>
<proteinExistence type="predicted"/>
<gene>
    <name evidence="2" type="ORF">QJ522_20380</name>
</gene>
<evidence type="ECO:0000313" key="2">
    <source>
        <dbReference type="EMBL" id="MDI6451431.1"/>
    </source>
</evidence>
<feature type="domain" description="Sulfatase-modifying factor enzyme-like" evidence="1">
    <location>
        <begin position="506"/>
        <end position="705"/>
    </location>
</feature>
<dbReference type="RefSeq" id="WP_349246838.1">
    <property type="nucleotide sequence ID" value="NZ_JASCXX010000036.1"/>
</dbReference>
<dbReference type="PANTHER" id="PTHR23150:SF19">
    <property type="entry name" value="FORMYLGLYCINE-GENERATING ENZYME"/>
    <property type="match status" value="1"/>
</dbReference>
<dbReference type="SUPFAM" id="SSF56436">
    <property type="entry name" value="C-type lectin-like"/>
    <property type="match status" value="1"/>
</dbReference>
<keyword evidence="3" id="KW-1185">Reference proteome</keyword>
<evidence type="ECO:0000313" key="3">
    <source>
        <dbReference type="Proteomes" id="UP001431776"/>
    </source>
</evidence>
<dbReference type="EMBL" id="JASCXX010000036">
    <property type="protein sequence ID" value="MDI6451431.1"/>
    <property type="molecule type" value="Genomic_DNA"/>
</dbReference>
<name>A0AAW6U0B5_9BACT</name>
<dbReference type="PANTHER" id="PTHR23150">
    <property type="entry name" value="SULFATASE MODIFYING FACTOR 1, 2"/>
    <property type="match status" value="1"/>
</dbReference>
<sequence length="720" mass="82077">MLSVLLWGIIAVSVNGADPGSPDVYRIEIKPLVAAPSDRSQWDSWRAELTAARQRMRQRLNYDGDLYRREEFAWVPSCYSCCFVMMCDQRFYDPVSRRYTIEEYLDEGRAEFGGYDAVVLWHAYPRIGFDDRNQFDFYRDMPGGLAGLRQLSRTLRERDVKVFINYNPWDTGTRREARSDVEMLAEFVSAIEADGIFLDTLHEGMRELRDRLDAVRPGVVLESELTLPVERVADHHMSWAQWFADSEAPGVLWNKWFERRHMMHQIRRWDRDHTGELHIAWMNGSGMLVWENVFGTLVGWSQRDRSILRSMLPIQRRYVGLFSGQEWTPLVPTENPDVYASLWESDGLRLWTLVNRSAQQIEGTLLRVPHREGDGCFDLIAGCEVTRVRDGELLLDGRIPPRGIGAFAMGAGKPLGADFAAFLASQAAVYGAADWNAASEDFEETLRPAERTRGYGPDEIPEGMVAIGSAHVRMKTEYRNRECGFYRVAGQDQSAHPSRDLHAIVRFEREVRLRPYAIDLTPVTNRQYAEFLRQTGYRPVSAENFLRHWHNGRVPPGLEEHPVVYVDLEDARAYARWAGKRLPTEHEWQYAAQGPDGRVYPWGNAWEDGRCNDGRSGGTAAVTAFPQGRSPFGCYDMCGNAWEWTESERSDGRTRFCVVKGGSYYKAHGSHWYADGGPQPCGFAAKFLLMWPGLDRCATIGFRCAVDLDHVVPPSLGGEL</sequence>
<accession>A0AAW6U0B5</accession>
<dbReference type="InterPro" id="IPR005532">
    <property type="entry name" value="SUMF_dom"/>
</dbReference>
<dbReference type="Pfam" id="PF03781">
    <property type="entry name" value="FGE-sulfatase"/>
    <property type="match status" value="1"/>
</dbReference>
<comment type="caution">
    <text evidence="2">The sequence shown here is derived from an EMBL/GenBank/DDBJ whole genome shotgun (WGS) entry which is preliminary data.</text>
</comment>
<dbReference type="GO" id="GO:0120147">
    <property type="term" value="F:formylglycine-generating oxidase activity"/>
    <property type="evidence" value="ECO:0007669"/>
    <property type="project" value="TreeGrafter"/>
</dbReference>
<dbReference type="Gene3D" id="3.90.1580.10">
    <property type="entry name" value="paralog of FGE (formylglycine-generating enzyme)"/>
    <property type="match status" value="1"/>
</dbReference>
<dbReference type="InterPro" id="IPR051043">
    <property type="entry name" value="Sulfatase_Mod_Factor_Kinase"/>
</dbReference>
<reference evidence="2" key="1">
    <citation type="submission" date="2023-05" db="EMBL/GenBank/DDBJ databases">
        <title>Anaerotaeda fermentans gen. nov., sp. nov., a novel anaerobic planctomycete of the new family within the order Sedimentisphaerales isolated from Taman Peninsula, Russia.</title>
        <authorList>
            <person name="Khomyakova M.A."/>
            <person name="Merkel A.Y."/>
            <person name="Slobodkin A.I."/>
        </authorList>
    </citation>
    <scope>NUCLEOTIDE SEQUENCE</scope>
    <source>
        <strain evidence="2">M17dextr</strain>
    </source>
</reference>
<dbReference type="InterPro" id="IPR016187">
    <property type="entry name" value="CTDL_fold"/>
</dbReference>
<dbReference type="Proteomes" id="UP001431776">
    <property type="component" value="Unassembled WGS sequence"/>
</dbReference>
<dbReference type="InterPro" id="IPR042095">
    <property type="entry name" value="SUMF_sf"/>
</dbReference>
<protein>
    <submittedName>
        <fullName evidence="2">SUMF1/EgtB/PvdO family nonheme iron enzyme</fullName>
    </submittedName>
</protein>
<dbReference type="AlphaFoldDB" id="A0AAW6U0B5"/>